<protein>
    <submittedName>
        <fullName evidence="7">Membrane protein involved in the export of O-antigen and teichoic acid</fullName>
    </submittedName>
</protein>
<keyword evidence="8" id="KW-1185">Reference proteome</keyword>
<evidence type="ECO:0000256" key="4">
    <source>
        <dbReference type="ARBA" id="ARBA00022989"/>
    </source>
</evidence>
<feature type="transmembrane region" description="Helical" evidence="6">
    <location>
        <begin position="85"/>
        <end position="107"/>
    </location>
</feature>
<feature type="transmembrane region" description="Helical" evidence="6">
    <location>
        <begin position="212"/>
        <end position="232"/>
    </location>
</feature>
<feature type="transmembrane region" description="Helical" evidence="6">
    <location>
        <begin position="9"/>
        <end position="27"/>
    </location>
</feature>
<keyword evidence="3 6" id="KW-0812">Transmembrane</keyword>
<dbReference type="OrthoDB" id="9815702at2"/>
<evidence type="ECO:0000256" key="6">
    <source>
        <dbReference type="SAM" id="Phobius"/>
    </source>
</evidence>
<sequence>MSKSISKNAAFKSILNLFNIILPIIVMPVVTRSLDPTSYSYITKGETFNMIFLAFASFGVYQYGLREISKVRDDEKKVRQAFTSLFVITTFTTIIVSIIYMIFLFKFYRNDPAFYTCVILGLNIVFNLFYVEWINEALENYDFIAIKTMIVKIIYSVIILCFVRGQDDFLFYLYLGGAVNLINNILSYFYIKKRIKFDFSNLNLVQYIKPMFLVVILSNAGLLYTQLDRIMIDKYSFSMDLASYGIAQKAMFIINTLILTIIQVTMPRLSNNLGNNYKDNYLTLLNKVVKIYFLFLFPASIGLLCVSKQVMWIFNPVYVAWTPLMIAFSLYMLTVGIQGIISNQIIYLHKKEKEDIKIFFIGGVCNLVLNILFVITNMFTATNSIIATMLSNILVILLEYRIVKKQIKLDIHLFAFENIKYLYYSLLFIPITFVINSFIANIIISCALDMIICGLLYLGILLVTKDIVFFEIYDRAVTKLKALI</sequence>
<dbReference type="STRING" id="119641.SAMN05421842_10920"/>
<feature type="transmembrane region" description="Helical" evidence="6">
    <location>
        <begin position="381"/>
        <end position="400"/>
    </location>
</feature>
<evidence type="ECO:0000313" key="7">
    <source>
        <dbReference type="EMBL" id="SFC76196.1"/>
    </source>
</evidence>
<feature type="transmembrane region" description="Helical" evidence="6">
    <location>
        <begin position="450"/>
        <end position="473"/>
    </location>
</feature>
<dbReference type="InterPro" id="IPR002797">
    <property type="entry name" value="Polysacc_synth"/>
</dbReference>
<dbReference type="InterPro" id="IPR050833">
    <property type="entry name" value="Poly_Biosynth_Transport"/>
</dbReference>
<feature type="transmembrane region" description="Helical" evidence="6">
    <location>
        <begin position="320"/>
        <end position="346"/>
    </location>
</feature>
<reference evidence="7 8" key="1">
    <citation type="submission" date="2016-10" db="EMBL/GenBank/DDBJ databases">
        <authorList>
            <person name="de Groot N.N."/>
        </authorList>
    </citation>
    <scope>NUCLEOTIDE SEQUENCE [LARGE SCALE GENOMIC DNA]</scope>
    <source>
        <strain evidence="7 8">DSM 12992</strain>
    </source>
</reference>
<evidence type="ECO:0000313" key="8">
    <source>
        <dbReference type="Proteomes" id="UP000199263"/>
    </source>
</evidence>
<keyword evidence="4 6" id="KW-1133">Transmembrane helix</keyword>
<feature type="transmembrane region" description="Helical" evidence="6">
    <location>
        <begin position="291"/>
        <end position="314"/>
    </location>
</feature>
<feature type="transmembrane region" description="Helical" evidence="6">
    <location>
        <begin position="143"/>
        <end position="165"/>
    </location>
</feature>
<gene>
    <name evidence="7" type="ORF">SAMN05421842_10920</name>
</gene>
<dbReference type="GO" id="GO:0005886">
    <property type="term" value="C:plasma membrane"/>
    <property type="evidence" value="ECO:0007669"/>
    <property type="project" value="UniProtKB-SubCell"/>
</dbReference>
<dbReference type="EMBL" id="FOMG01000009">
    <property type="protein sequence ID" value="SFC76196.1"/>
    <property type="molecule type" value="Genomic_DNA"/>
</dbReference>
<feature type="transmembrane region" description="Helical" evidence="6">
    <location>
        <begin position="252"/>
        <end position="270"/>
    </location>
</feature>
<evidence type="ECO:0000256" key="3">
    <source>
        <dbReference type="ARBA" id="ARBA00022692"/>
    </source>
</evidence>
<feature type="transmembrane region" description="Helical" evidence="6">
    <location>
        <begin position="171"/>
        <end position="191"/>
    </location>
</feature>
<dbReference type="AlphaFoldDB" id="A0A1I1LTD9"/>
<proteinExistence type="predicted"/>
<name>A0A1I1LTD9_9CLOT</name>
<comment type="subcellular location">
    <subcellularLocation>
        <location evidence="1">Cell membrane</location>
        <topology evidence="1">Multi-pass membrane protein</topology>
    </subcellularLocation>
</comment>
<accession>A0A1I1LTD9</accession>
<feature type="transmembrane region" description="Helical" evidence="6">
    <location>
        <begin position="421"/>
        <end position="444"/>
    </location>
</feature>
<keyword evidence="5 6" id="KW-0472">Membrane</keyword>
<dbReference type="PANTHER" id="PTHR30250">
    <property type="entry name" value="PST FAMILY PREDICTED COLANIC ACID TRANSPORTER"/>
    <property type="match status" value="1"/>
</dbReference>
<feature type="transmembrane region" description="Helical" evidence="6">
    <location>
        <begin position="358"/>
        <end position="375"/>
    </location>
</feature>
<dbReference type="Pfam" id="PF01943">
    <property type="entry name" value="Polysacc_synt"/>
    <property type="match status" value="1"/>
</dbReference>
<keyword evidence="2" id="KW-1003">Cell membrane</keyword>
<evidence type="ECO:0000256" key="2">
    <source>
        <dbReference type="ARBA" id="ARBA00022475"/>
    </source>
</evidence>
<dbReference type="Proteomes" id="UP000199263">
    <property type="component" value="Unassembled WGS sequence"/>
</dbReference>
<evidence type="ECO:0000256" key="1">
    <source>
        <dbReference type="ARBA" id="ARBA00004651"/>
    </source>
</evidence>
<dbReference type="RefSeq" id="WP_090090505.1">
    <property type="nucleotide sequence ID" value="NZ_FOMG01000009.1"/>
</dbReference>
<evidence type="ECO:0000256" key="5">
    <source>
        <dbReference type="ARBA" id="ARBA00023136"/>
    </source>
</evidence>
<feature type="transmembrane region" description="Helical" evidence="6">
    <location>
        <begin position="113"/>
        <end position="131"/>
    </location>
</feature>
<dbReference type="PANTHER" id="PTHR30250:SF11">
    <property type="entry name" value="O-ANTIGEN TRANSPORTER-RELATED"/>
    <property type="match status" value="1"/>
</dbReference>
<organism evidence="7 8">
    <name type="scientific">Clostridium uliginosum</name>
    <dbReference type="NCBI Taxonomy" id="119641"/>
    <lineage>
        <taxon>Bacteria</taxon>
        <taxon>Bacillati</taxon>
        <taxon>Bacillota</taxon>
        <taxon>Clostridia</taxon>
        <taxon>Eubacteriales</taxon>
        <taxon>Clostridiaceae</taxon>
        <taxon>Clostridium</taxon>
    </lineage>
</organism>
<feature type="transmembrane region" description="Helical" evidence="6">
    <location>
        <begin position="47"/>
        <end position="64"/>
    </location>
</feature>